<evidence type="ECO:0000313" key="2">
    <source>
        <dbReference type="EMBL" id="OAE25628.1"/>
    </source>
</evidence>
<dbReference type="AlphaFoldDB" id="A0A176VXU6"/>
<accession>A0A176VXU6</accession>
<name>A0A176VXU6_MARPO</name>
<organism evidence="2 3">
    <name type="scientific">Marchantia polymorpha subsp. ruderalis</name>
    <dbReference type="NCBI Taxonomy" id="1480154"/>
    <lineage>
        <taxon>Eukaryota</taxon>
        <taxon>Viridiplantae</taxon>
        <taxon>Streptophyta</taxon>
        <taxon>Embryophyta</taxon>
        <taxon>Marchantiophyta</taxon>
        <taxon>Marchantiopsida</taxon>
        <taxon>Marchantiidae</taxon>
        <taxon>Marchantiales</taxon>
        <taxon>Marchantiaceae</taxon>
        <taxon>Marchantia</taxon>
    </lineage>
</organism>
<keyword evidence="3" id="KW-1185">Reference proteome</keyword>
<feature type="region of interest" description="Disordered" evidence="1">
    <location>
        <begin position="23"/>
        <end position="48"/>
    </location>
</feature>
<evidence type="ECO:0000256" key="1">
    <source>
        <dbReference type="SAM" id="MobiDB-lite"/>
    </source>
</evidence>
<comment type="caution">
    <text evidence="2">The sequence shown here is derived from an EMBL/GenBank/DDBJ whole genome shotgun (WGS) entry which is preliminary data.</text>
</comment>
<gene>
    <name evidence="2" type="ORF">AXG93_2506s1080</name>
</gene>
<protein>
    <submittedName>
        <fullName evidence="2">Uncharacterized protein</fullName>
    </submittedName>
</protein>
<sequence>MSKRTAMQYPAGGIQALEKRVHQVECGDEGAPSKQPGDEVEDEEHGSMQCGEEVMPVPGLKIHSIENRQFREYFASLESCPVTKLEIRLESKLGPNVVLHIRSQRAQDITVKIFGTARLPIHVAVDGSTLWDLEKLLYWLRSSGAEIPLEVAVFDAIEVRGFFDRIRDRHMFAAKVQLQLRRQYSVITIGDFVSSTAYGLWPGEIMQLEVSCDVQLTSKHQRHAARSLLRMEISANAADCDEAE</sequence>
<proteinExistence type="predicted"/>
<dbReference type="Proteomes" id="UP000077202">
    <property type="component" value="Unassembled WGS sequence"/>
</dbReference>
<dbReference type="EMBL" id="LVLJ01002299">
    <property type="protein sequence ID" value="OAE25628.1"/>
    <property type="molecule type" value="Genomic_DNA"/>
</dbReference>
<evidence type="ECO:0000313" key="3">
    <source>
        <dbReference type="Proteomes" id="UP000077202"/>
    </source>
</evidence>
<reference evidence="2" key="1">
    <citation type="submission" date="2016-03" db="EMBL/GenBank/DDBJ databases">
        <title>Mechanisms controlling the formation of the plant cell surface in tip-growing cells are functionally conserved among land plants.</title>
        <authorList>
            <person name="Honkanen S."/>
            <person name="Jones V.A."/>
            <person name="Morieri G."/>
            <person name="Champion C."/>
            <person name="Hetherington A.J."/>
            <person name="Kelly S."/>
            <person name="Saint-Marcoux D."/>
            <person name="Proust H."/>
            <person name="Prescott H."/>
            <person name="Dolan L."/>
        </authorList>
    </citation>
    <scope>NUCLEOTIDE SEQUENCE [LARGE SCALE GENOMIC DNA]</scope>
    <source>
        <tissue evidence="2">Whole gametophyte</tissue>
    </source>
</reference>